<comment type="caution">
    <text evidence="2">The sequence shown here is derived from an EMBL/GenBank/DDBJ whole genome shotgun (WGS) entry which is preliminary data.</text>
</comment>
<feature type="transmembrane region" description="Helical" evidence="1">
    <location>
        <begin position="6"/>
        <end position="29"/>
    </location>
</feature>
<keyword evidence="1" id="KW-1133">Transmembrane helix</keyword>
<keyword evidence="3" id="KW-1185">Reference proteome</keyword>
<evidence type="ECO:0000313" key="3">
    <source>
        <dbReference type="Proteomes" id="UP001308005"/>
    </source>
</evidence>
<dbReference type="EMBL" id="JAYMYJ010000143">
    <property type="protein sequence ID" value="MEB4592826.1"/>
    <property type="molecule type" value="Genomic_DNA"/>
</dbReference>
<evidence type="ECO:0000313" key="2">
    <source>
        <dbReference type="EMBL" id="MEB4592826.1"/>
    </source>
</evidence>
<proteinExistence type="predicted"/>
<evidence type="ECO:0000256" key="1">
    <source>
        <dbReference type="SAM" id="Phobius"/>
    </source>
</evidence>
<name>A0ABU6D188_9GAMM</name>
<accession>A0ABU6D188</accession>
<dbReference type="RefSeq" id="WP_324697332.1">
    <property type="nucleotide sequence ID" value="NZ_JAYMYJ010000143.1"/>
</dbReference>
<protein>
    <submittedName>
        <fullName evidence="2">Uncharacterized protein</fullName>
    </submittedName>
</protein>
<gene>
    <name evidence="2" type="ORF">VSS37_17740</name>
</gene>
<organism evidence="2 3">
    <name type="scientific">Candidatus Thiothrix phosphatis</name>
    <dbReference type="NCBI Taxonomy" id="3112415"/>
    <lineage>
        <taxon>Bacteria</taxon>
        <taxon>Pseudomonadati</taxon>
        <taxon>Pseudomonadota</taxon>
        <taxon>Gammaproteobacteria</taxon>
        <taxon>Thiotrichales</taxon>
        <taxon>Thiotrichaceae</taxon>
        <taxon>Thiothrix</taxon>
    </lineage>
</organism>
<dbReference type="Proteomes" id="UP001308005">
    <property type="component" value="Unassembled WGS sequence"/>
</dbReference>
<keyword evidence="1" id="KW-0472">Membrane</keyword>
<sequence>MKKILYWTIGIHLLFFGGFLSSLIAGLSYKEFDQIKAGLENIRHWIDQIDAILRLFSPWI</sequence>
<keyword evidence="1" id="KW-0812">Transmembrane</keyword>
<reference evidence="3" key="1">
    <citation type="submission" date="2023-07" db="EMBL/GenBank/DDBJ databases">
        <title>The carbon used by Thiothrix.</title>
        <authorList>
            <person name="Chen L."/>
        </authorList>
    </citation>
    <scope>NUCLEOTIDE SEQUENCE [LARGE SCALE GENOMIC DNA]</scope>
</reference>